<proteinExistence type="predicted"/>
<sequence>MSAPYIISNTGAPVKGAKSSSIVVDENTSYGLSQSSKYEEHSKDGNSVFKSVEDGSRQKDKNVDVAIHNEKRESGYKYNLHEHNHGDIDFDGSFWDKSRDGTRKADVNFHGDKWDDKNVKGFKDESNGKEKAAFQLDEKHSNRTHLDVFKTTQGSPRPPPPPSSGPRGSKFSEKLRNAAASLKGKKLPHKRERGDVKFHKDEHIHDDKHDVVEGAKTGAHPPKGWKPYSEVKDGHYDAQHLDETHIKFDGVKGLPPKPTLLRRDTTSEKSTLNEQNFAEEHVHAVTEEDKAAKTKDLKVDKSKEAWGQKDFHFDGKKIFGRLLRIWQS</sequence>
<feature type="region of interest" description="Disordered" evidence="1">
    <location>
        <begin position="248"/>
        <end position="271"/>
    </location>
</feature>
<organism evidence="2 3">
    <name type="scientific">Viridothelium virens</name>
    <name type="common">Speckled blister lichen</name>
    <name type="synonym">Trypethelium virens</name>
    <dbReference type="NCBI Taxonomy" id="1048519"/>
    <lineage>
        <taxon>Eukaryota</taxon>
        <taxon>Fungi</taxon>
        <taxon>Dikarya</taxon>
        <taxon>Ascomycota</taxon>
        <taxon>Pezizomycotina</taxon>
        <taxon>Dothideomycetes</taxon>
        <taxon>Dothideomycetes incertae sedis</taxon>
        <taxon>Trypetheliales</taxon>
        <taxon>Trypetheliaceae</taxon>
        <taxon>Viridothelium</taxon>
    </lineage>
</organism>
<dbReference type="Proteomes" id="UP000800092">
    <property type="component" value="Unassembled WGS sequence"/>
</dbReference>
<dbReference type="OrthoDB" id="10621701at2759"/>
<protein>
    <submittedName>
        <fullName evidence="2">Uncharacterized protein</fullName>
    </submittedName>
</protein>
<feature type="region of interest" description="Disordered" evidence="1">
    <location>
        <begin position="1"/>
        <end position="20"/>
    </location>
</feature>
<accession>A0A6A6H1U7</accession>
<dbReference type="EMBL" id="ML991819">
    <property type="protein sequence ID" value="KAF2232056.1"/>
    <property type="molecule type" value="Genomic_DNA"/>
</dbReference>
<evidence type="ECO:0000256" key="1">
    <source>
        <dbReference type="SAM" id="MobiDB-lite"/>
    </source>
</evidence>
<gene>
    <name evidence="2" type="ORF">EV356DRAFT_578641</name>
</gene>
<dbReference type="AlphaFoldDB" id="A0A6A6H1U7"/>
<feature type="region of interest" description="Disordered" evidence="1">
    <location>
        <begin position="30"/>
        <end position="231"/>
    </location>
</feature>
<keyword evidence="3" id="KW-1185">Reference proteome</keyword>
<evidence type="ECO:0000313" key="2">
    <source>
        <dbReference type="EMBL" id="KAF2232056.1"/>
    </source>
</evidence>
<name>A0A6A6H1U7_VIRVR</name>
<evidence type="ECO:0000313" key="3">
    <source>
        <dbReference type="Proteomes" id="UP000800092"/>
    </source>
</evidence>
<reference evidence="2" key="1">
    <citation type="journal article" date="2020" name="Stud. Mycol.">
        <title>101 Dothideomycetes genomes: a test case for predicting lifestyles and emergence of pathogens.</title>
        <authorList>
            <person name="Haridas S."/>
            <person name="Albert R."/>
            <person name="Binder M."/>
            <person name="Bloem J."/>
            <person name="Labutti K."/>
            <person name="Salamov A."/>
            <person name="Andreopoulos B."/>
            <person name="Baker S."/>
            <person name="Barry K."/>
            <person name="Bills G."/>
            <person name="Bluhm B."/>
            <person name="Cannon C."/>
            <person name="Castanera R."/>
            <person name="Culley D."/>
            <person name="Daum C."/>
            <person name="Ezra D."/>
            <person name="Gonzalez J."/>
            <person name="Henrissat B."/>
            <person name="Kuo A."/>
            <person name="Liang C."/>
            <person name="Lipzen A."/>
            <person name="Lutzoni F."/>
            <person name="Magnuson J."/>
            <person name="Mondo S."/>
            <person name="Nolan M."/>
            <person name="Ohm R."/>
            <person name="Pangilinan J."/>
            <person name="Park H.-J."/>
            <person name="Ramirez L."/>
            <person name="Alfaro M."/>
            <person name="Sun H."/>
            <person name="Tritt A."/>
            <person name="Yoshinaga Y."/>
            <person name="Zwiers L.-H."/>
            <person name="Turgeon B."/>
            <person name="Goodwin S."/>
            <person name="Spatafora J."/>
            <person name="Crous P."/>
            <person name="Grigoriev I."/>
        </authorList>
    </citation>
    <scope>NUCLEOTIDE SEQUENCE</scope>
    <source>
        <strain evidence="2">Tuck. ex Michener</strain>
    </source>
</reference>
<feature type="compositionally biased region" description="Basic and acidic residues" evidence="1">
    <location>
        <begin position="51"/>
        <end position="148"/>
    </location>
</feature>
<feature type="compositionally biased region" description="Basic and acidic residues" evidence="1">
    <location>
        <begin position="192"/>
        <end position="213"/>
    </location>
</feature>